<keyword evidence="2" id="KW-0413">Isomerase</keyword>
<protein>
    <submittedName>
        <fullName evidence="2">Maleylpyruvate isomerase N-terminal domain-containing protein</fullName>
    </submittedName>
</protein>
<comment type="caution">
    <text evidence="2">The sequence shown here is derived from an EMBL/GenBank/DDBJ whole genome shotgun (WGS) entry which is preliminary data.</text>
</comment>
<dbReference type="SUPFAM" id="SSF109854">
    <property type="entry name" value="DinB/YfiT-like putative metalloenzymes"/>
    <property type="match status" value="1"/>
</dbReference>
<dbReference type="InterPro" id="IPR017517">
    <property type="entry name" value="Maleyloyr_isom"/>
</dbReference>
<dbReference type="GO" id="GO:0016853">
    <property type="term" value="F:isomerase activity"/>
    <property type="evidence" value="ECO:0007669"/>
    <property type="project" value="UniProtKB-KW"/>
</dbReference>
<dbReference type="EMBL" id="JAGSOG010000028">
    <property type="protein sequence ID" value="MBR7833340.1"/>
    <property type="molecule type" value="Genomic_DNA"/>
</dbReference>
<dbReference type="InterPro" id="IPR024344">
    <property type="entry name" value="MDMPI_metal-binding"/>
</dbReference>
<dbReference type="GO" id="GO:0046872">
    <property type="term" value="F:metal ion binding"/>
    <property type="evidence" value="ECO:0007669"/>
    <property type="project" value="InterPro"/>
</dbReference>
<dbReference type="Pfam" id="PF11716">
    <property type="entry name" value="MDMPI_N"/>
    <property type="match status" value="1"/>
</dbReference>
<dbReference type="AlphaFoldDB" id="A0A941ILS5"/>
<evidence type="ECO:0000313" key="3">
    <source>
        <dbReference type="Proteomes" id="UP000675781"/>
    </source>
</evidence>
<organism evidence="2 3">
    <name type="scientific">Actinospica durhamensis</name>
    <dbReference type="NCBI Taxonomy" id="1508375"/>
    <lineage>
        <taxon>Bacteria</taxon>
        <taxon>Bacillati</taxon>
        <taxon>Actinomycetota</taxon>
        <taxon>Actinomycetes</taxon>
        <taxon>Catenulisporales</taxon>
        <taxon>Actinospicaceae</taxon>
        <taxon>Actinospica</taxon>
    </lineage>
</organism>
<keyword evidence="3" id="KW-1185">Reference proteome</keyword>
<dbReference type="Gene3D" id="1.20.120.450">
    <property type="entry name" value="dinb family like domain"/>
    <property type="match status" value="1"/>
</dbReference>
<dbReference type="InterPro" id="IPR034660">
    <property type="entry name" value="DinB/YfiT-like"/>
</dbReference>
<dbReference type="Proteomes" id="UP000675781">
    <property type="component" value="Unassembled WGS sequence"/>
</dbReference>
<proteinExistence type="predicted"/>
<evidence type="ECO:0000259" key="1">
    <source>
        <dbReference type="Pfam" id="PF11716"/>
    </source>
</evidence>
<feature type="domain" description="Mycothiol-dependent maleylpyruvate isomerase metal-binding" evidence="1">
    <location>
        <begin position="17"/>
        <end position="161"/>
    </location>
</feature>
<dbReference type="NCBIfam" id="TIGR03083">
    <property type="entry name" value="maleylpyruvate isomerase family mycothiol-dependent enzyme"/>
    <property type="match status" value="1"/>
</dbReference>
<sequence>MRRDQILGAFSTEAERLTAELDRSAGSSAERWSLPTACTPWTVRELLGHIAVTVTWLPGMLAEQAPAHATVGAAEYYRPDPRFSPETNNRRIELAREYSAQAESGAGVLALFAQQWRRVADLCAAEPQDRVVRTRHGDPMLLDDFLVTRVVEVGVHGMDLAAALGSDPWLTHEAADVITTLLAGEDAAAQLAALAWEPAFFIAKVTGRIPMTEQDRTQLERIGIRWLALG</sequence>
<gene>
    <name evidence="2" type="ORF">KDL01_08690</name>
</gene>
<dbReference type="RefSeq" id="WP_212527863.1">
    <property type="nucleotide sequence ID" value="NZ_JAGSOG010000028.1"/>
</dbReference>
<evidence type="ECO:0000313" key="2">
    <source>
        <dbReference type="EMBL" id="MBR7833340.1"/>
    </source>
</evidence>
<accession>A0A941ILS5</accession>
<reference evidence="2" key="1">
    <citation type="submission" date="2021-04" db="EMBL/GenBank/DDBJ databases">
        <title>Genome based classification of Actinospica acidithermotolerans sp. nov., an actinobacterium isolated from an Indonesian hot spring.</title>
        <authorList>
            <person name="Kusuma A.B."/>
            <person name="Putra K.E."/>
            <person name="Nafisah S."/>
            <person name="Loh J."/>
            <person name="Nouioui I."/>
            <person name="Goodfellow M."/>
        </authorList>
    </citation>
    <scope>NUCLEOTIDE SEQUENCE</scope>
    <source>
        <strain evidence="2">CSCA 57</strain>
    </source>
</reference>
<name>A0A941ILS5_9ACTN</name>